<dbReference type="KEGG" id="csr:Cspa_c57050"/>
<dbReference type="HOGENOM" id="CLU_1044724_0_0_9"/>
<keyword evidence="4" id="KW-0472">Membrane</keyword>
<protein>
    <recommendedName>
        <fullName evidence="7">Cell wall binding repeat-containing protein</fullName>
    </recommendedName>
</protein>
<sequence>MTTFLFLLSLICFIAGLIKPQKIIFWKQEKYRTRKNVFKYFGTATIILLILVGIFNQNNSSKPTTATVDNKAQTVTSKDTEKKSDTAESTKEAKKSGWVQEKGNWYYYDNGAPKTGWLRDNNKNYYLNSLGAMQKGWVKDSGKDYYLDNLGVMQTGWIQSNGKWYYLNSDGAMASNTTVDGYYLSSNGAMQEKSSDNLNTNTNTNSNTTSGGKQYVDSNGNGLIKGSEKHIYHIPGSTYYDRTKKVVRWFKTVEEAEVAGYRAPEK</sequence>
<dbReference type="eggNOG" id="COG5263">
    <property type="taxonomic scope" value="Bacteria"/>
</dbReference>
<dbReference type="STRING" id="36745.CLSAP_54340"/>
<dbReference type="Pfam" id="PF19127">
    <property type="entry name" value="Choline_bind_3"/>
    <property type="match status" value="1"/>
</dbReference>
<evidence type="ECO:0008006" key="7">
    <source>
        <dbReference type="Google" id="ProtNLM"/>
    </source>
</evidence>
<evidence type="ECO:0000256" key="4">
    <source>
        <dbReference type="SAM" id="Phobius"/>
    </source>
</evidence>
<evidence type="ECO:0000256" key="3">
    <source>
        <dbReference type="SAM" id="MobiDB-lite"/>
    </source>
</evidence>
<dbReference type="Gene3D" id="2.10.270.10">
    <property type="entry name" value="Cholin Binding"/>
    <property type="match status" value="1"/>
</dbReference>
<reference evidence="5 6" key="1">
    <citation type="submission" date="2013-02" db="EMBL/GenBank/DDBJ databases">
        <title>Genome sequence of Clostridium saccharoperbutylacetonicum N1-4(HMT).</title>
        <authorList>
            <person name="Poehlein A."/>
            <person name="Daniel R."/>
        </authorList>
    </citation>
    <scope>NUCLEOTIDE SEQUENCE [LARGE SCALE GENOMIC DNA]</scope>
    <source>
        <strain evidence="6">N1-4(HMT)</strain>
    </source>
</reference>
<dbReference type="EMBL" id="CP004121">
    <property type="protein sequence ID" value="AGF59430.1"/>
    <property type="molecule type" value="Genomic_DNA"/>
</dbReference>
<name>M1M1F3_9CLOT</name>
<feature type="compositionally biased region" description="Basic and acidic residues" evidence="3">
    <location>
        <begin position="78"/>
        <end position="95"/>
    </location>
</feature>
<keyword evidence="4" id="KW-1133">Transmembrane helix</keyword>
<dbReference type="SUPFAM" id="SSF69360">
    <property type="entry name" value="Cell wall binding repeat"/>
    <property type="match status" value="1"/>
</dbReference>
<organism evidence="5 6">
    <name type="scientific">Clostridium saccharoperbutylacetonicum N1-4(HMT)</name>
    <dbReference type="NCBI Taxonomy" id="931276"/>
    <lineage>
        <taxon>Bacteria</taxon>
        <taxon>Bacillati</taxon>
        <taxon>Bacillota</taxon>
        <taxon>Clostridia</taxon>
        <taxon>Eubacteriales</taxon>
        <taxon>Clostridiaceae</taxon>
        <taxon>Clostridium</taxon>
    </lineage>
</organism>
<keyword evidence="4" id="KW-0812">Transmembrane</keyword>
<evidence type="ECO:0000256" key="2">
    <source>
        <dbReference type="PROSITE-ProRule" id="PRU00591"/>
    </source>
</evidence>
<feature type="repeat" description="Cell wall-binding" evidence="2">
    <location>
        <begin position="154"/>
        <end position="173"/>
    </location>
</feature>
<dbReference type="OrthoDB" id="9763643at2"/>
<feature type="region of interest" description="Disordered" evidence="3">
    <location>
        <begin position="63"/>
        <end position="95"/>
    </location>
</feature>
<dbReference type="AlphaFoldDB" id="M1M1F3"/>
<dbReference type="PROSITE" id="PS51170">
    <property type="entry name" value="CW"/>
    <property type="match status" value="3"/>
</dbReference>
<keyword evidence="1" id="KW-0677">Repeat</keyword>
<feature type="compositionally biased region" description="Low complexity" evidence="3">
    <location>
        <begin position="196"/>
        <end position="210"/>
    </location>
</feature>
<gene>
    <name evidence="5" type="ORF">Cspa_c57050</name>
</gene>
<dbReference type="InterPro" id="IPR018337">
    <property type="entry name" value="Cell_wall/Cho-bd_repeat"/>
</dbReference>
<accession>M1M1F3</accession>
<feature type="region of interest" description="Disordered" evidence="3">
    <location>
        <begin position="193"/>
        <end position="219"/>
    </location>
</feature>
<evidence type="ECO:0000313" key="6">
    <source>
        <dbReference type="Proteomes" id="UP000011728"/>
    </source>
</evidence>
<keyword evidence="6" id="KW-1185">Reference proteome</keyword>
<feature type="compositionally biased region" description="Polar residues" evidence="3">
    <location>
        <begin position="63"/>
        <end position="77"/>
    </location>
</feature>
<evidence type="ECO:0000313" key="5">
    <source>
        <dbReference type="EMBL" id="AGF59430.1"/>
    </source>
</evidence>
<feature type="transmembrane region" description="Helical" evidence="4">
    <location>
        <begin position="36"/>
        <end position="55"/>
    </location>
</feature>
<feature type="repeat" description="Cell wall-binding" evidence="2">
    <location>
        <begin position="134"/>
        <end position="153"/>
    </location>
</feature>
<dbReference type="Pfam" id="PF01473">
    <property type="entry name" value="Choline_bind_1"/>
    <property type="match status" value="2"/>
</dbReference>
<dbReference type="PATRIC" id="fig|931276.5.peg.5751"/>
<feature type="repeat" description="Cell wall-binding" evidence="2">
    <location>
        <begin position="114"/>
        <end position="133"/>
    </location>
</feature>
<proteinExistence type="predicted"/>
<dbReference type="RefSeq" id="WP_015395737.1">
    <property type="nucleotide sequence ID" value="NC_020291.1"/>
</dbReference>
<evidence type="ECO:0000256" key="1">
    <source>
        <dbReference type="ARBA" id="ARBA00022737"/>
    </source>
</evidence>
<dbReference type="Proteomes" id="UP000011728">
    <property type="component" value="Chromosome"/>
</dbReference>